<feature type="domain" description="CHK kinase-like" evidence="1">
    <location>
        <begin position="126"/>
        <end position="324"/>
    </location>
</feature>
<gene>
    <name evidence="2" type="ORF">R5R35_005245</name>
</gene>
<proteinExistence type="predicted"/>
<comment type="caution">
    <text evidence="2">The sequence shown here is derived from an EMBL/GenBank/DDBJ whole genome shotgun (WGS) entry which is preliminary data.</text>
</comment>
<dbReference type="PANTHER" id="PTHR11012">
    <property type="entry name" value="PROTEIN KINASE-LIKE DOMAIN-CONTAINING"/>
    <property type="match status" value="1"/>
</dbReference>
<dbReference type="Proteomes" id="UP001378592">
    <property type="component" value="Unassembled WGS sequence"/>
</dbReference>
<evidence type="ECO:0000313" key="2">
    <source>
        <dbReference type="EMBL" id="KAK7866812.1"/>
    </source>
</evidence>
<dbReference type="AlphaFoldDB" id="A0AAN9VR05"/>
<dbReference type="SUPFAM" id="SSF56112">
    <property type="entry name" value="Protein kinase-like (PK-like)"/>
    <property type="match status" value="1"/>
</dbReference>
<dbReference type="InterPro" id="IPR011009">
    <property type="entry name" value="Kinase-like_dom_sf"/>
</dbReference>
<protein>
    <recommendedName>
        <fullName evidence="1">CHK kinase-like domain-containing protein</fullName>
    </recommendedName>
</protein>
<keyword evidence="3" id="KW-1185">Reference proteome</keyword>
<dbReference type="Gene3D" id="3.90.1200.10">
    <property type="match status" value="1"/>
</dbReference>
<evidence type="ECO:0000259" key="1">
    <source>
        <dbReference type="SMART" id="SM00587"/>
    </source>
</evidence>
<dbReference type="PANTHER" id="PTHR11012:SF48">
    <property type="entry name" value="CHK KINASE-LIKE DOMAIN-CONTAINING PROTEIN-RELATED"/>
    <property type="match status" value="1"/>
</dbReference>
<dbReference type="EMBL" id="JAZDUA010000135">
    <property type="protein sequence ID" value="KAK7866812.1"/>
    <property type="molecule type" value="Genomic_DNA"/>
</dbReference>
<dbReference type="Pfam" id="PF02958">
    <property type="entry name" value="EcKL"/>
    <property type="match status" value="1"/>
</dbReference>
<dbReference type="SMART" id="SM00587">
    <property type="entry name" value="CHK"/>
    <property type="match status" value="1"/>
</dbReference>
<name>A0AAN9VR05_9ORTH</name>
<evidence type="ECO:0000313" key="3">
    <source>
        <dbReference type="Proteomes" id="UP001378592"/>
    </source>
</evidence>
<dbReference type="InterPro" id="IPR004119">
    <property type="entry name" value="EcKL"/>
</dbReference>
<dbReference type="InterPro" id="IPR015897">
    <property type="entry name" value="CHK_kinase-like"/>
</dbReference>
<sequence>MNDQEIFSLEEWNQIVEHRLHSKEFEIVSCEVSRLQTTGGYLGEHFTASVTVRSQTSKHSENLRFFLKAEPKCDESQREIVKQLNVFKKEVYIWNKLFEKVRSVLKKGGRDMIWTCQCYFTRPDVIVLEDLSQKGFRTFTIRDSVDYKYHCLAMKALANMHAASIIFEEMQPNQPYRLGNIYPDLLSESFFIDAPNHPGTLCVEASIKSIWLLVKLIRGKGALLRMKIELEKAIHSLFDFQKPSVRFRNVMCQGDVKRDNILCRQEGGESTDVAIVDFQLLRYTPPANDVMCFLYISSNRDFRQKFASELISTYYDQFAMNLSNYGLEPNDILPWGEFKESCDIYKTLGIVMSAVYSPVTYIKEENLRHVFTSPKDFERFFKGDRSPEITHSYKTDELYRKYVTEVIEELVEECIVKPSHQK</sequence>
<reference evidence="2 3" key="1">
    <citation type="submission" date="2024-03" db="EMBL/GenBank/DDBJ databases">
        <title>The genome assembly and annotation of the cricket Gryllus longicercus Weissman &amp; Gray.</title>
        <authorList>
            <person name="Szrajer S."/>
            <person name="Gray D."/>
            <person name="Ylla G."/>
        </authorList>
    </citation>
    <scope>NUCLEOTIDE SEQUENCE [LARGE SCALE GENOMIC DNA]</scope>
    <source>
        <strain evidence="2">DAG 2021-001</strain>
        <tissue evidence="2">Whole body minus gut</tissue>
    </source>
</reference>
<organism evidence="2 3">
    <name type="scientific">Gryllus longicercus</name>
    <dbReference type="NCBI Taxonomy" id="2509291"/>
    <lineage>
        <taxon>Eukaryota</taxon>
        <taxon>Metazoa</taxon>
        <taxon>Ecdysozoa</taxon>
        <taxon>Arthropoda</taxon>
        <taxon>Hexapoda</taxon>
        <taxon>Insecta</taxon>
        <taxon>Pterygota</taxon>
        <taxon>Neoptera</taxon>
        <taxon>Polyneoptera</taxon>
        <taxon>Orthoptera</taxon>
        <taxon>Ensifera</taxon>
        <taxon>Gryllidea</taxon>
        <taxon>Grylloidea</taxon>
        <taxon>Gryllidae</taxon>
        <taxon>Gryllinae</taxon>
        <taxon>Gryllus</taxon>
    </lineage>
</organism>
<accession>A0AAN9VR05</accession>